<reference evidence="1" key="1">
    <citation type="submission" date="2020-04" db="EMBL/GenBank/DDBJ databases">
        <authorList>
            <person name="Chiriac C."/>
            <person name="Salcher M."/>
            <person name="Ghai R."/>
            <person name="Kavagutti S V."/>
        </authorList>
    </citation>
    <scope>NUCLEOTIDE SEQUENCE</scope>
</reference>
<evidence type="ECO:0000313" key="1">
    <source>
        <dbReference type="EMBL" id="CAB4162755.1"/>
    </source>
</evidence>
<proteinExistence type="predicted"/>
<name>A0A6J5P0P8_9CAUD</name>
<dbReference type="EMBL" id="LR796738">
    <property type="protein sequence ID" value="CAB4162755.1"/>
    <property type="molecule type" value="Genomic_DNA"/>
</dbReference>
<protein>
    <submittedName>
        <fullName evidence="1">Uncharacterized protein</fullName>
    </submittedName>
</protein>
<gene>
    <name evidence="1" type="ORF">UFOVP783_112</name>
</gene>
<organism evidence="1">
    <name type="scientific">uncultured Caudovirales phage</name>
    <dbReference type="NCBI Taxonomy" id="2100421"/>
    <lineage>
        <taxon>Viruses</taxon>
        <taxon>Duplodnaviria</taxon>
        <taxon>Heunggongvirae</taxon>
        <taxon>Uroviricota</taxon>
        <taxon>Caudoviricetes</taxon>
        <taxon>Peduoviridae</taxon>
        <taxon>Maltschvirus</taxon>
        <taxon>Maltschvirus maltsch</taxon>
    </lineage>
</organism>
<accession>A0A6J5P0P8</accession>
<sequence length="59" mass="6249">MEPTSPIPAALIEALRQKTDQDVSTLQSAGKDFTLAVCKQITPPSPKPLTLANANSDDL</sequence>